<comment type="caution">
    <text evidence="13">The sequence shown here is derived from an EMBL/GenBank/DDBJ whole genome shotgun (WGS) entry which is preliminary data.</text>
</comment>
<dbReference type="Proteomes" id="UP001177023">
    <property type="component" value="Unassembled WGS sequence"/>
</dbReference>
<accession>A0AA36G6Z3</accession>
<dbReference type="Gene3D" id="2.60.120.260">
    <property type="entry name" value="Galactose-binding domain-like"/>
    <property type="match status" value="2"/>
</dbReference>
<evidence type="ECO:0000256" key="9">
    <source>
        <dbReference type="SAM" id="SignalP"/>
    </source>
</evidence>
<feature type="domain" description="Beta-galactosidase galactose-binding" evidence="12">
    <location>
        <begin position="531"/>
        <end position="586"/>
    </location>
</feature>
<evidence type="ECO:0000259" key="10">
    <source>
        <dbReference type="Pfam" id="PF01301"/>
    </source>
</evidence>
<dbReference type="Pfam" id="PF21317">
    <property type="entry name" value="BetaGal_ABD_1"/>
    <property type="match status" value="1"/>
</dbReference>
<dbReference type="InterPro" id="IPR019801">
    <property type="entry name" value="Glyco_hydro_35_CS"/>
</dbReference>
<dbReference type="InterPro" id="IPR048913">
    <property type="entry name" value="BetaGal_gal-bd"/>
</dbReference>
<dbReference type="SUPFAM" id="SSF49785">
    <property type="entry name" value="Galactose-binding domain-like"/>
    <property type="match status" value="1"/>
</dbReference>
<dbReference type="AlphaFoldDB" id="A0AA36G6Z3"/>
<dbReference type="EMBL" id="CATQJA010002664">
    <property type="protein sequence ID" value="CAJ0581957.1"/>
    <property type="molecule type" value="Genomic_DNA"/>
</dbReference>
<keyword evidence="14" id="KW-1185">Reference proteome</keyword>
<evidence type="ECO:0000256" key="7">
    <source>
        <dbReference type="RuleBase" id="RU000675"/>
    </source>
</evidence>
<dbReference type="InterPro" id="IPR017853">
    <property type="entry name" value="GH"/>
</dbReference>
<evidence type="ECO:0000256" key="4">
    <source>
        <dbReference type="ARBA" id="ARBA00023180"/>
    </source>
</evidence>
<dbReference type="InterPro" id="IPR031330">
    <property type="entry name" value="Gly_Hdrlase_35_cat"/>
</dbReference>
<keyword evidence="2 9" id="KW-0732">Signal</keyword>
<proteinExistence type="inferred from homology"/>
<evidence type="ECO:0000256" key="3">
    <source>
        <dbReference type="ARBA" id="ARBA00022801"/>
    </source>
</evidence>
<dbReference type="InterPro" id="IPR026283">
    <property type="entry name" value="B-gal_1-like"/>
</dbReference>
<dbReference type="PIRSF" id="PIRSF006336">
    <property type="entry name" value="B-gal"/>
    <property type="match status" value="1"/>
</dbReference>
<reference evidence="13" key="1">
    <citation type="submission" date="2023-06" db="EMBL/GenBank/DDBJ databases">
        <authorList>
            <person name="Delattre M."/>
        </authorList>
    </citation>
    <scope>NUCLEOTIDE SEQUENCE</scope>
    <source>
        <strain evidence="13">AF72</strain>
    </source>
</reference>
<gene>
    <name evidence="13" type="ORF">MSPICULIGERA_LOCUS20106</name>
</gene>
<dbReference type="InterPro" id="IPR001944">
    <property type="entry name" value="Glycoside_Hdrlase_35"/>
</dbReference>
<comment type="catalytic activity">
    <reaction evidence="7">
        <text>Hydrolysis of terminal non-reducing beta-D-galactose residues in beta-D-galactosides.</text>
        <dbReference type="EC" id="3.2.1.23"/>
    </reaction>
</comment>
<protein>
    <recommendedName>
        <fullName evidence="7">Beta-galactosidase</fullName>
        <ecNumber evidence="7">3.2.1.23</ecNumber>
    </recommendedName>
</protein>
<keyword evidence="4" id="KW-0325">Glycoprotein</keyword>
<sequence>MLLISLLFSVLYGFCNGDQSFKVDLDGRQFLLDGKPFRYMSGEIHYFRIHPDQWEDRLKRVRALGFNAIQYYIPWNYHQPDSEDTAIFSGSRNFTRFSEIAMKLGMYTLLRTGPYICAEWENGGLPWWLLNKSPNIILRSSDPRYIVPLQKWFDKLLPIVQPMMRKNGGPVLMIQVENEYGSYLTCDSTYLGWIRDALWRGLGNDTQLYTTDPPEDITCGVVDGVYATVDFGPSKDLENAFKVQMQYTGGKGPYVNSEFYPGWFSLWGDKKRPNLPTLQETLDYVVKMYQMGASFSVYMIHGGTNFGFWNGAEYNGALITSYDYFAPITEAGDITSTYLGIRGYLKSLPDWPTPPLDIPKNNTKMAYGKIGVKRVSSLLELATTCRSAPFPLSFEQLQHGFGFVAYKTTLPKCGGKLEAKLVSDRGDVFVDGNYIDTYKFLYNDVELPTANCQAGSVLTILVENQGRINFETGIYPKGLLWNVSLDDTDLPGPWDNCPIQMDEAFHATIQKLAENIVVRDDPNDPALHGIFTGQFTVDTVADTFIDASTWGKGVLFVNGQNMGRYWSEGPQETLYVPAPILQKGVNTLTLVELDSKHYGCSSGCNIESVGDAKWNWE</sequence>
<dbReference type="SUPFAM" id="SSF51445">
    <property type="entry name" value="(Trans)glycosidases"/>
    <property type="match status" value="1"/>
</dbReference>
<feature type="chain" id="PRO_5041458741" description="Beta-galactosidase" evidence="9">
    <location>
        <begin position="18"/>
        <end position="617"/>
    </location>
</feature>
<feature type="active site" description="Nucleophile" evidence="6">
    <location>
        <position position="258"/>
    </location>
</feature>
<dbReference type="InterPro" id="IPR048912">
    <property type="entry name" value="BetaGal1-like_ABD1"/>
</dbReference>
<feature type="signal peptide" evidence="9">
    <location>
        <begin position="1"/>
        <end position="17"/>
    </location>
</feature>
<feature type="non-terminal residue" evidence="13">
    <location>
        <position position="1"/>
    </location>
</feature>
<organism evidence="13 14">
    <name type="scientific">Mesorhabditis spiculigera</name>
    <dbReference type="NCBI Taxonomy" id="96644"/>
    <lineage>
        <taxon>Eukaryota</taxon>
        <taxon>Metazoa</taxon>
        <taxon>Ecdysozoa</taxon>
        <taxon>Nematoda</taxon>
        <taxon>Chromadorea</taxon>
        <taxon>Rhabditida</taxon>
        <taxon>Rhabditina</taxon>
        <taxon>Rhabditomorpha</taxon>
        <taxon>Rhabditoidea</taxon>
        <taxon>Rhabditidae</taxon>
        <taxon>Mesorhabditinae</taxon>
        <taxon>Mesorhabditis</taxon>
    </lineage>
</organism>
<evidence type="ECO:0000259" key="11">
    <source>
        <dbReference type="Pfam" id="PF21317"/>
    </source>
</evidence>
<evidence type="ECO:0000256" key="6">
    <source>
        <dbReference type="PIRSR" id="PIRSR006336-1"/>
    </source>
</evidence>
<keyword evidence="5 7" id="KW-0326">Glycosidase</keyword>
<dbReference type="Pfam" id="PF01301">
    <property type="entry name" value="Glyco_hydro_35"/>
    <property type="match status" value="1"/>
</dbReference>
<dbReference type="Pfam" id="PF21467">
    <property type="entry name" value="BetaGal_gal-bd"/>
    <property type="match status" value="1"/>
</dbReference>
<feature type="domain" description="Beta-galactosidase 1-like first all-beta" evidence="11">
    <location>
        <begin position="391"/>
        <end position="491"/>
    </location>
</feature>
<dbReference type="Gene3D" id="3.20.20.80">
    <property type="entry name" value="Glycosidases"/>
    <property type="match status" value="1"/>
</dbReference>
<dbReference type="InterPro" id="IPR008979">
    <property type="entry name" value="Galactose-bd-like_sf"/>
</dbReference>
<name>A0AA36G6Z3_9BILA</name>
<evidence type="ECO:0000256" key="5">
    <source>
        <dbReference type="ARBA" id="ARBA00023295"/>
    </source>
</evidence>
<dbReference type="FunFam" id="3.20.20.80:FF:000017">
    <property type="entry name" value="Beta-galactosidase"/>
    <property type="match status" value="1"/>
</dbReference>
<evidence type="ECO:0000313" key="14">
    <source>
        <dbReference type="Proteomes" id="UP001177023"/>
    </source>
</evidence>
<evidence type="ECO:0000259" key="12">
    <source>
        <dbReference type="Pfam" id="PF21467"/>
    </source>
</evidence>
<dbReference type="GO" id="GO:0005975">
    <property type="term" value="P:carbohydrate metabolic process"/>
    <property type="evidence" value="ECO:0007669"/>
    <property type="project" value="InterPro"/>
</dbReference>
<dbReference type="GO" id="GO:0004565">
    <property type="term" value="F:beta-galactosidase activity"/>
    <property type="evidence" value="ECO:0007669"/>
    <property type="project" value="UniProtKB-EC"/>
</dbReference>
<evidence type="ECO:0000256" key="8">
    <source>
        <dbReference type="RuleBase" id="RU003679"/>
    </source>
</evidence>
<comment type="similarity">
    <text evidence="1 8">Belongs to the glycosyl hydrolase 35 family.</text>
</comment>
<evidence type="ECO:0000313" key="13">
    <source>
        <dbReference type="EMBL" id="CAJ0581957.1"/>
    </source>
</evidence>
<dbReference type="EC" id="3.2.1.23" evidence="7"/>
<evidence type="ECO:0000256" key="1">
    <source>
        <dbReference type="ARBA" id="ARBA00009809"/>
    </source>
</evidence>
<dbReference type="PANTHER" id="PTHR23421">
    <property type="entry name" value="BETA-GALACTOSIDASE RELATED"/>
    <property type="match status" value="1"/>
</dbReference>
<dbReference type="PRINTS" id="PR00742">
    <property type="entry name" value="GLHYDRLASE35"/>
</dbReference>
<keyword evidence="3 7" id="KW-0378">Hydrolase</keyword>
<feature type="domain" description="Glycoside hydrolase 35 catalytic" evidence="10">
    <location>
        <begin position="29"/>
        <end position="345"/>
    </location>
</feature>
<feature type="active site" description="Proton donor" evidence="6">
    <location>
        <position position="179"/>
    </location>
</feature>
<dbReference type="PROSITE" id="PS01182">
    <property type="entry name" value="GLYCOSYL_HYDROL_F35"/>
    <property type="match status" value="1"/>
</dbReference>
<evidence type="ECO:0000256" key="2">
    <source>
        <dbReference type="ARBA" id="ARBA00022729"/>
    </source>
</evidence>